<feature type="region of interest" description="Disordered" evidence="1">
    <location>
        <begin position="31"/>
        <end position="50"/>
    </location>
</feature>
<sequence>ATGHPLSTALPVMAVDILSVWAGHCTPEASPVHESVSEGSPINESTPEPPEVVVPVHELTACPVTAKKAVQELTACSATVKSSIYVPSPPWIPALLAPPCLPTLPTPPWLHASVLLLYGFSVCLCSMALVLQCFM</sequence>
<comment type="caution">
    <text evidence="4">The sequence shown here is derived from an EMBL/GenBank/DDBJ whole genome shotgun (WGS) entry which is preliminary data.</text>
</comment>
<dbReference type="EMBL" id="JAMKFB020000183">
    <property type="protein sequence ID" value="KAL0152819.1"/>
    <property type="molecule type" value="Genomic_DNA"/>
</dbReference>
<accession>A0ABD0MRZ7</accession>
<protein>
    <submittedName>
        <fullName evidence="4">Uncharacterized protein</fullName>
    </submittedName>
</protein>
<evidence type="ECO:0000256" key="1">
    <source>
        <dbReference type="SAM" id="MobiDB-lite"/>
    </source>
</evidence>
<dbReference type="Proteomes" id="UP001529510">
    <property type="component" value="Unassembled WGS sequence"/>
</dbReference>
<keyword evidence="2" id="KW-0812">Transmembrane</keyword>
<evidence type="ECO:0000313" key="4">
    <source>
        <dbReference type="EMBL" id="KAL0152819.1"/>
    </source>
</evidence>
<keyword evidence="5" id="KW-1185">Reference proteome</keyword>
<feature type="compositionally biased region" description="Polar residues" evidence="1">
    <location>
        <begin position="37"/>
        <end position="46"/>
    </location>
</feature>
<organism evidence="4 5">
    <name type="scientific">Cirrhinus mrigala</name>
    <name type="common">Mrigala</name>
    <dbReference type="NCBI Taxonomy" id="683832"/>
    <lineage>
        <taxon>Eukaryota</taxon>
        <taxon>Metazoa</taxon>
        <taxon>Chordata</taxon>
        <taxon>Craniata</taxon>
        <taxon>Vertebrata</taxon>
        <taxon>Euteleostomi</taxon>
        <taxon>Actinopterygii</taxon>
        <taxon>Neopterygii</taxon>
        <taxon>Teleostei</taxon>
        <taxon>Ostariophysi</taxon>
        <taxon>Cypriniformes</taxon>
        <taxon>Cyprinidae</taxon>
        <taxon>Labeoninae</taxon>
        <taxon>Labeonini</taxon>
        <taxon>Cirrhinus</taxon>
    </lineage>
</organism>
<dbReference type="AlphaFoldDB" id="A0ABD0MRZ7"/>
<reference evidence="4 5" key="1">
    <citation type="submission" date="2024-05" db="EMBL/GenBank/DDBJ databases">
        <title>Genome sequencing and assembly of Indian major carp, Cirrhinus mrigala (Hamilton, 1822).</title>
        <authorList>
            <person name="Mohindra V."/>
            <person name="Chowdhury L.M."/>
            <person name="Lal K."/>
            <person name="Jena J.K."/>
        </authorList>
    </citation>
    <scope>NUCLEOTIDE SEQUENCE [LARGE SCALE GENOMIC DNA]</scope>
    <source>
        <strain evidence="4">CM1030</strain>
        <tissue evidence="4">Blood</tissue>
    </source>
</reference>
<keyword evidence="2" id="KW-1133">Transmembrane helix</keyword>
<feature type="non-terminal residue" evidence="4">
    <location>
        <position position="135"/>
    </location>
</feature>
<feature type="signal peptide" evidence="3">
    <location>
        <begin position="1"/>
        <end position="22"/>
    </location>
</feature>
<feature type="non-terminal residue" evidence="4">
    <location>
        <position position="1"/>
    </location>
</feature>
<proteinExistence type="predicted"/>
<evidence type="ECO:0000313" key="5">
    <source>
        <dbReference type="Proteomes" id="UP001529510"/>
    </source>
</evidence>
<feature type="chain" id="PRO_5044767981" evidence="3">
    <location>
        <begin position="23"/>
        <end position="135"/>
    </location>
</feature>
<keyword evidence="3" id="KW-0732">Signal</keyword>
<gene>
    <name evidence="4" type="ORF">M9458_051879</name>
</gene>
<feature type="transmembrane region" description="Helical" evidence="2">
    <location>
        <begin position="109"/>
        <end position="131"/>
    </location>
</feature>
<keyword evidence="2" id="KW-0472">Membrane</keyword>
<name>A0ABD0MRZ7_CIRMR</name>
<evidence type="ECO:0000256" key="3">
    <source>
        <dbReference type="SAM" id="SignalP"/>
    </source>
</evidence>
<evidence type="ECO:0000256" key="2">
    <source>
        <dbReference type="SAM" id="Phobius"/>
    </source>
</evidence>